<evidence type="ECO:0000259" key="6">
    <source>
        <dbReference type="Pfam" id="PF14870"/>
    </source>
</evidence>
<dbReference type="PANTHER" id="PTHR47199">
    <property type="entry name" value="PHOTOSYSTEM II STABILITY/ASSEMBLY FACTOR HCF136, CHLOROPLASTIC"/>
    <property type="match status" value="1"/>
</dbReference>
<dbReference type="GO" id="GO:0031979">
    <property type="term" value="C:plasma membrane-derived thylakoid lumen"/>
    <property type="evidence" value="ECO:0007669"/>
    <property type="project" value="UniProtKB-SubCell"/>
</dbReference>
<dbReference type="GO" id="GO:0009523">
    <property type="term" value="C:photosystem II"/>
    <property type="evidence" value="ECO:0007669"/>
    <property type="project" value="UniProtKB-KW"/>
</dbReference>
<protein>
    <recommendedName>
        <fullName evidence="4 5">Photosystem II assembly protein Ycf48</fullName>
    </recommendedName>
</protein>
<dbReference type="SUPFAM" id="SSF110296">
    <property type="entry name" value="Oligoxyloglucan reducing end-specific cellobiohydrolase"/>
    <property type="match status" value="1"/>
</dbReference>
<dbReference type="NCBIfam" id="NF010237">
    <property type="entry name" value="PRK13684.1"/>
    <property type="match status" value="1"/>
</dbReference>
<dbReference type="InterPro" id="IPR028203">
    <property type="entry name" value="PSII_CF48-like_dom"/>
</dbReference>
<sequence>MAYSNEPFYLLRSSAMYRILRAWKQFVILLAVVFLATGCKGFLPAVVNNPWQVVPLPIEENMLDISFTGDKQHGWMVGTNTALLETTNGGKSWKQKILNLGEQSYRLTSVNFSGDDGWIAGQPSILLHTGDGGKSWARLPLSSKLPGSPEKIVALGKDTAEMTTDVGAVYRTTDGGKNWKALVKEAFGVMRSIDRTPDGKYLAVSSTGNFFSTWEPGQDIWQPFNRNSSRKLQNMGFAPDGRLWMLARGGQIQFTNSASPEDWSEAQNPEFSTSWGLLDLGYRTPNELWVVGGSGNLLASFDGGKSWQKDRDVENIPANLYRIMFFDSKTGFIMGQRGTLLKYEPVA</sequence>
<keyword evidence="2 4" id="KW-0732">Signal</keyword>
<accession>A0A1Z4JNW8</accession>
<comment type="similarity">
    <text evidence="4 5">Belongs to the Ycf48 family.</text>
</comment>
<dbReference type="EMBL" id="AP018203">
    <property type="protein sequence ID" value="BAY58400.1"/>
    <property type="molecule type" value="Genomic_DNA"/>
</dbReference>
<dbReference type="CDD" id="cd15482">
    <property type="entry name" value="Sialidase_non-viral"/>
    <property type="match status" value="1"/>
</dbReference>
<comment type="subcellular location">
    <subcellularLocation>
        <location evidence="4">Cellular thylakoid lumen</location>
    </subcellularLocation>
    <text evidence="4">Associated with a PSII precusor complex on the lumenal side of the thylakoid membrane.</text>
</comment>
<keyword evidence="8" id="KW-1185">Reference proteome</keyword>
<dbReference type="Proteomes" id="UP000217895">
    <property type="component" value="Chromosome"/>
</dbReference>
<evidence type="ECO:0000256" key="3">
    <source>
        <dbReference type="ARBA" id="ARBA00023276"/>
    </source>
</evidence>
<dbReference type="HAMAP" id="MF_01348">
    <property type="entry name" value="Ycf48"/>
    <property type="match status" value="1"/>
</dbReference>
<evidence type="ECO:0000256" key="4">
    <source>
        <dbReference type="HAMAP-Rule" id="MF_01348"/>
    </source>
</evidence>
<comment type="domain">
    <text evidence="4">A 7-bladed beta-propeller torus, about 55 by 55 Angstroms, with a depth of about 25 Angstroms and a central pore.</text>
</comment>
<evidence type="ECO:0000256" key="5">
    <source>
        <dbReference type="PIRNR" id="PIRNR017875"/>
    </source>
</evidence>
<dbReference type="Gene3D" id="2.130.10.10">
    <property type="entry name" value="YVTN repeat-like/Quinoprotein amine dehydrogenase"/>
    <property type="match status" value="1"/>
</dbReference>
<keyword evidence="1 4" id="KW-0602">Photosynthesis</keyword>
<evidence type="ECO:0000313" key="7">
    <source>
        <dbReference type="EMBL" id="BAY58400.1"/>
    </source>
</evidence>
<evidence type="ECO:0000256" key="2">
    <source>
        <dbReference type="ARBA" id="ARBA00022729"/>
    </source>
</evidence>
<dbReference type="PIRSF" id="PIRSF017875">
    <property type="entry name" value="PSII_HCF136"/>
    <property type="match status" value="1"/>
</dbReference>
<feature type="domain" description="Photosynthesis system II assembly factor Ycf48/Hcf136-like" evidence="6">
    <location>
        <begin position="45"/>
        <end position="343"/>
    </location>
</feature>
<dbReference type="PANTHER" id="PTHR47199:SF2">
    <property type="entry name" value="PHOTOSYSTEM II STABILITY_ASSEMBLY FACTOR HCF136, CHLOROPLASTIC"/>
    <property type="match status" value="1"/>
</dbReference>
<dbReference type="Pfam" id="PF14870">
    <property type="entry name" value="PSII_BNR"/>
    <property type="match status" value="1"/>
</dbReference>
<dbReference type="InterPro" id="IPR016705">
    <property type="entry name" value="Ycf48/Hcf136"/>
</dbReference>
<dbReference type="GO" id="GO:0015979">
    <property type="term" value="P:photosynthesis"/>
    <property type="evidence" value="ECO:0007669"/>
    <property type="project" value="UniProtKB-KW"/>
</dbReference>
<comment type="function">
    <text evidence="4">A factor required for optimal assembly of photosystem II (PSII), acting in the early stages of PSII assembly. Also plays a role in replacement of photodamaged D1 (psbA). Assists YidC in synthesis of chlorophyll-binding proteins.</text>
</comment>
<keyword evidence="3 4" id="KW-0604">Photosystem II</keyword>
<gene>
    <name evidence="4" type="primary">ycf48</name>
    <name evidence="7" type="ORF">NIES2135_52730</name>
</gene>
<organism evidence="7 8">
    <name type="scientific">Leptolyngbya boryana NIES-2135</name>
    <dbReference type="NCBI Taxonomy" id="1973484"/>
    <lineage>
        <taxon>Bacteria</taxon>
        <taxon>Bacillati</taxon>
        <taxon>Cyanobacteriota</taxon>
        <taxon>Cyanophyceae</taxon>
        <taxon>Leptolyngbyales</taxon>
        <taxon>Leptolyngbyaceae</taxon>
        <taxon>Leptolyngbya group</taxon>
        <taxon>Leptolyngbya</taxon>
    </lineage>
</organism>
<dbReference type="AlphaFoldDB" id="A0A1Z4JNW8"/>
<evidence type="ECO:0000256" key="1">
    <source>
        <dbReference type="ARBA" id="ARBA00022531"/>
    </source>
</evidence>
<dbReference type="InterPro" id="IPR015943">
    <property type="entry name" value="WD40/YVTN_repeat-like_dom_sf"/>
</dbReference>
<name>A0A1Z4JNW8_LEPBY</name>
<evidence type="ECO:0000313" key="8">
    <source>
        <dbReference type="Proteomes" id="UP000217895"/>
    </source>
</evidence>
<proteinExistence type="inferred from homology"/>
<reference evidence="7 8" key="1">
    <citation type="submission" date="2017-06" db="EMBL/GenBank/DDBJ databases">
        <title>Genome sequencing of cyanobaciteial culture collection at National Institute for Environmental Studies (NIES).</title>
        <authorList>
            <person name="Hirose Y."/>
            <person name="Shimura Y."/>
            <person name="Fujisawa T."/>
            <person name="Nakamura Y."/>
            <person name="Kawachi M."/>
        </authorList>
    </citation>
    <scope>NUCLEOTIDE SEQUENCE [LARGE SCALE GENOMIC DNA]</scope>
    <source>
        <strain evidence="7 8">NIES-2135</strain>
    </source>
</reference>
<keyword evidence="4" id="KW-0793">Thylakoid</keyword>